<comment type="catalytic activity">
    <reaction evidence="17">
        <text>L-seryl-[protein] + UDP-N-acetyl-alpha-D-galactosamine = a 3-O-[N-acetyl-alpha-D-galactosaminyl]-L-seryl-[protein] + UDP + H(+)</text>
        <dbReference type="Rhea" id="RHEA:23956"/>
        <dbReference type="Rhea" id="RHEA-COMP:9863"/>
        <dbReference type="Rhea" id="RHEA-COMP:12788"/>
        <dbReference type="ChEBI" id="CHEBI:15378"/>
        <dbReference type="ChEBI" id="CHEBI:29999"/>
        <dbReference type="ChEBI" id="CHEBI:53604"/>
        <dbReference type="ChEBI" id="CHEBI:58223"/>
        <dbReference type="ChEBI" id="CHEBI:67138"/>
        <dbReference type="EC" id="2.4.1.41"/>
    </reaction>
</comment>
<comment type="caution">
    <text evidence="20">The sequence shown here is derived from an EMBL/GenBank/DDBJ whole genome shotgun (WGS) entry which is preliminary data.</text>
</comment>
<evidence type="ECO:0000256" key="11">
    <source>
        <dbReference type="ARBA" id="ARBA00022989"/>
    </source>
</evidence>
<sequence length="403" mass="46371">MIAHLGQQLEDYFMHMPKVKIIRAKRREGLIRARLMGASASTAPVLTYLDSHCECAQGWLEPLLQRIANNWTTVVCPVIDVIDDETFEYHFRESGEVNVGGFDWNLQFSWHAMPDREQKRRNHTWDPVWSPTMAGGLFSINKAFFERLGTYDSGFDIWGGENLELSFKTWMCGGSLEILPCSHVGHIFRKRSPYKWKSGVNVLRKNSVRLAEVWLDEYKKYYYDRIGNDLGEYGDVTSRKLLRQQLQCKSFDWYLKNVYPELYIPGEALGQGEIRNLGDGGDTCLDSAAKRDDFHKPIGLWPCHSQGGNQYWMFSKEGEIKRDEACLDYAGGDVILYPCHGSGGNQMWLYDPHLHAIQQASSKRCMELSADKQRIIMAQCNGSSRQKWLVQNYDETKLIYATS</sequence>
<dbReference type="InterPro" id="IPR035992">
    <property type="entry name" value="Ricin_B-like_lectins"/>
</dbReference>
<dbReference type="CDD" id="cd23462">
    <property type="entry name" value="beta-trefoil_Ricin_Pgant9-like"/>
    <property type="match status" value="1"/>
</dbReference>
<dbReference type="GO" id="GO:0006493">
    <property type="term" value="P:protein O-linked glycosylation"/>
    <property type="evidence" value="ECO:0007669"/>
    <property type="project" value="TreeGrafter"/>
</dbReference>
<keyword evidence="13" id="KW-0472">Membrane</keyword>
<dbReference type="GO" id="GO:0030246">
    <property type="term" value="F:carbohydrate binding"/>
    <property type="evidence" value="ECO:0007669"/>
    <property type="project" value="UniProtKB-KW"/>
</dbReference>
<keyword evidence="8" id="KW-0479">Metal-binding</keyword>
<evidence type="ECO:0000256" key="10">
    <source>
        <dbReference type="ARBA" id="ARBA00022968"/>
    </source>
</evidence>
<keyword evidence="14 18" id="KW-1015">Disulfide bond</keyword>
<dbReference type="Pfam" id="PF00652">
    <property type="entry name" value="Ricin_B_lectin"/>
    <property type="match status" value="1"/>
</dbReference>
<keyword evidence="10" id="KW-0735">Signal-anchor</keyword>
<evidence type="ECO:0000256" key="18">
    <source>
        <dbReference type="RuleBase" id="RU361242"/>
    </source>
</evidence>
<comment type="pathway">
    <text evidence="2 18">Protein modification; protein glycosylation.</text>
</comment>
<evidence type="ECO:0000256" key="3">
    <source>
        <dbReference type="ARBA" id="ARBA00005680"/>
    </source>
</evidence>
<dbReference type="PANTHER" id="PTHR11675">
    <property type="entry name" value="N-ACETYLGALACTOSAMINYLTRANSFERASE"/>
    <property type="match status" value="1"/>
</dbReference>
<dbReference type="GO" id="GO:0004653">
    <property type="term" value="F:polypeptide N-acetylgalactosaminyltransferase activity"/>
    <property type="evidence" value="ECO:0007669"/>
    <property type="project" value="UniProtKB-EC"/>
</dbReference>
<dbReference type="SUPFAM" id="SSF53448">
    <property type="entry name" value="Nucleotide-diphospho-sugar transferases"/>
    <property type="match status" value="1"/>
</dbReference>
<dbReference type="SMART" id="SM00458">
    <property type="entry name" value="RICIN"/>
    <property type="match status" value="1"/>
</dbReference>
<evidence type="ECO:0000256" key="17">
    <source>
        <dbReference type="ARBA" id="ARBA00052209"/>
    </source>
</evidence>
<dbReference type="FunFam" id="3.90.550.10:FF:000195">
    <property type="entry name" value="Polypeptide N-acetylgalactosaminyltransferase like 6"/>
    <property type="match status" value="1"/>
</dbReference>
<comment type="cofactor">
    <cofactor evidence="18">
        <name>Mn(2+)</name>
        <dbReference type="ChEBI" id="CHEBI:29035"/>
    </cofactor>
</comment>
<organism evidence="20 21">
    <name type="scientific">Caerostris darwini</name>
    <dbReference type="NCBI Taxonomy" id="1538125"/>
    <lineage>
        <taxon>Eukaryota</taxon>
        <taxon>Metazoa</taxon>
        <taxon>Ecdysozoa</taxon>
        <taxon>Arthropoda</taxon>
        <taxon>Chelicerata</taxon>
        <taxon>Arachnida</taxon>
        <taxon>Araneae</taxon>
        <taxon>Araneomorphae</taxon>
        <taxon>Entelegynae</taxon>
        <taxon>Araneoidea</taxon>
        <taxon>Araneidae</taxon>
        <taxon>Caerostris</taxon>
    </lineage>
</organism>
<dbReference type="GO" id="GO:0046872">
    <property type="term" value="F:metal ion binding"/>
    <property type="evidence" value="ECO:0007669"/>
    <property type="project" value="UniProtKB-KW"/>
</dbReference>
<comment type="catalytic activity">
    <reaction evidence="16">
        <text>L-threonyl-[protein] + UDP-N-acetyl-alpha-D-galactosamine = a 3-O-[N-acetyl-alpha-D-galactosaminyl]-L-threonyl-[protein] + UDP + H(+)</text>
        <dbReference type="Rhea" id="RHEA:52424"/>
        <dbReference type="Rhea" id="RHEA-COMP:11060"/>
        <dbReference type="Rhea" id="RHEA-COMP:11689"/>
        <dbReference type="ChEBI" id="CHEBI:15378"/>
        <dbReference type="ChEBI" id="CHEBI:30013"/>
        <dbReference type="ChEBI" id="CHEBI:58223"/>
        <dbReference type="ChEBI" id="CHEBI:67138"/>
        <dbReference type="ChEBI" id="CHEBI:87075"/>
        <dbReference type="EC" id="2.4.1.41"/>
    </reaction>
</comment>
<evidence type="ECO:0000256" key="8">
    <source>
        <dbReference type="ARBA" id="ARBA00022723"/>
    </source>
</evidence>
<keyword evidence="7" id="KW-0812">Transmembrane</keyword>
<feature type="domain" description="Ricin B lectin" evidence="19">
    <location>
        <begin position="271"/>
        <end position="391"/>
    </location>
</feature>
<evidence type="ECO:0000256" key="4">
    <source>
        <dbReference type="ARBA" id="ARBA00012644"/>
    </source>
</evidence>
<evidence type="ECO:0000256" key="7">
    <source>
        <dbReference type="ARBA" id="ARBA00022692"/>
    </source>
</evidence>
<dbReference type="EMBL" id="BPLQ01012857">
    <property type="protein sequence ID" value="GIY68331.1"/>
    <property type="molecule type" value="Genomic_DNA"/>
</dbReference>
<evidence type="ECO:0000256" key="16">
    <source>
        <dbReference type="ARBA" id="ARBA00050905"/>
    </source>
</evidence>
<evidence type="ECO:0000256" key="5">
    <source>
        <dbReference type="ARBA" id="ARBA00022676"/>
    </source>
</evidence>
<keyword evidence="11" id="KW-1133">Transmembrane helix</keyword>
<evidence type="ECO:0000256" key="1">
    <source>
        <dbReference type="ARBA" id="ARBA00004323"/>
    </source>
</evidence>
<keyword evidence="12 18" id="KW-0333">Golgi apparatus</keyword>
<evidence type="ECO:0000256" key="2">
    <source>
        <dbReference type="ARBA" id="ARBA00004922"/>
    </source>
</evidence>
<dbReference type="AlphaFoldDB" id="A0AAV4VD43"/>
<dbReference type="SUPFAM" id="SSF50370">
    <property type="entry name" value="Ricin B-like lectins"/>
    <property type="match status" value="1"/>
</dbReference>
<comment type="similarity">
    <text evidence="3 18">Belongs to the glycosyltransferase 2 family. GalNAc-T subfamily.</text>
</comment>
<dbReference type="FunFam" id="2.80.10.50:FF:000047">
    <property type="entry name" value="Polypeptide N-acetylgalactosaminyltransferase"/>
    <property type="match status" value="1"/>
</dbReference>
<evidence type="ECO:0000256" key="14">
    <source>
        <dbReference type="ARBA" id="ARBA00023157"/>
    </source>
</evidence>
<dbReference type="Gene3D" id="3.90.550.10">
    <property type="entry name" value="Spore Coat Polysaccharide Biosynthesis Protein SpsA, Chain A"/>
    <property type="match status" value="1"/>
</dbReference>
<dbReference type="Pfam" id="PF00535">
    <property type="entry name" value="Glycos_transf_2"/>
    <property type="match status" value="1"/>
</dbReference>
<evidence type="ECO:0000256" key="13">
    <source>
        <dbReference type="ARBA" id="ARBA00023136"/>
    </source>
</evidence>
<dbReference type="CDD" id="cd02510">
    <property type="entry name" value="pp-GalNAc-T"/>
    <property type="match status" value="1"/>
</dbReference>
<keyword evidence="21" id="KW-1185">Reference proteome</keyword>
<dbReference type="PROSITE" id="PS50231">
    <property type="entry name" value="RICIN_B_LECTIN"/>
    <property type="match status" value="1"/>
</dbReference>
<dbReference type="Proteomes" id="UP001054837">
    <property type="component" value="Unassembled WGS sequence"/>
</dbReference>
<name>A0AAV4VD43_9ARAC</name>
<keyword evidence="9 18" id="KW-0430">Lectin</keyword>
<dbReference type="PANTHER" id="PTHR11675:SF131">
    <property type="entry name" value="POLYPEPTIDE N-ACETYLGALACTOSAMINYLTRANSFERASE 9-RELATED"/>
    <property type="match status" value="1"/>
</dbReference>
<dbReference type="Gene3D" id="2.80.10.50">
    <property type="match status" value="1"/>
</dbReference>
<dbReference type="InterPro" id="IPR001173">
    <property type="entry name" value="Glyco_trans_2-like"/>
</dbReference>
<protein>
    <recommendedName>
        <fullName evidence="4 18">Polypeptide N-acetylgalactosaminyltransferase</fullName>
        <ecNumber evidence="18">2.4.1.-</ecNumber>
    </recommendedName>
    <alternativeName>
        <fullName evidence="18">Protein-UDP acetylgalactosaminyltransferase</fullName>
    </alternativeName>
</protein>
<evidence type="ECO:0000256" key="12">
    <source>
        <dbReference type="ARBA" id="ARBA00023034"/>
    </source>
</evidence>
<evidence type="ECO:0000256" key="15">
    <source>
        <dbReference type="ARBA" id="ARBA00023180"/>
    </source>
</evidence>
<dbReference type="InterPro" id="IPR045885">
    <property type="entry name" value="GalNAc-T"/>
</dbReference>
<dbReference type="GO" id="GO:0000139">
    <property type="term" value="C:Golgi membrane"/>
    <property type="evidence" value="ECO:0007669"/>
    <property type="project" value="UniProtKB-SubCell"/>
</dbReference>
<accession>A0AAV4VD43</accession>
<dbReference type="EC" id="2.4.1.-" evidence="18"/>
<dbReference type="InterPro" id="IPR000772">
    <property type="entry name" value="Ricin_B_lectin"/>
</dbReference>
<comment type="subcellular location">
    <subcellularLocation>
        <location evidence="1 18">Golgi apparatus membrane</location>
        <topology evidence="1 18">Single-pass type II membrane protein</topology>
    </subcellularLocation>
</comment>
<evidence type="ECO:0000256" key="6">
    <source>
        <dbReference type="ARBA" id="ARBA00022679"/>
    </source>
</evidence>
<dbReference type="InterPro" id="IPR029044">
    <property type="entry name" value="Nucleotide-diphossugar_trans"/>
</dbReference>
<evidence type="ECO:0000256" key="9">
    <source>
        <dbReference type="ARBA" id="ARBA00022734"/>
    </source>
</evidence>
<evidence type="ECO:0000259" key="19">
    <source>
        <dbReference type="SMART" id="SM00458"/>
    </source>
</evidence>
<evidence type="ECO:0000313" key="20">
    <source>
        <dbReference type="EMBL" id="GIY68331.1"/>
    </source>
</evidence>
<keyword evidence="5 18" id="KW-0328">Glycosyltransferase</keyword>
<keyword evidence="15" id="KW-0325">Glycoprotein</keyword>
<reference evidence="20 21" key="1">
    <citation type="submission" date="2021-06" db="EMBL/GenBank/DDBJ databases">
        <title>Caerostris darwini draft genome.</title>
        <authorList>
            <person name="Kono N."/>
            <person name="Arakawa K."/>
        </authorList>
    </citation>
    <scope>NUCLEOTIDE SEQUENCE [LARGE SCALE GENOMIC DNA]</scope>
</reference>
<gene>
    <name evidence="20" type="primary">Pgant9</name>
    <name evidence="20" type="ORF">CDAR_17401</name>
</gene>
<proteinExistence type="inferred from homology"/>
<evidence type="ECO:0000313" key="21">
    <source>
        <dbReference type="Proteomes" id="UP001054837"/>
    </source>
</evidence>
<keyword evidence="18" id="KW-0464">Manganese</keyword>
<keyword evidence="6 18" id="KW-0808">Transferase</keyword>